<keyword evidence="3" id="KW-1185">Reference proteome</keyword>
<dbReference type="Proteomes" id="UP000198885">
    <property type="component" value="Unassembled WGS sequence"/>
</dbReference>
<evidence type="ECO:0000259" key="1">
    <source>
        <dbReference type="Pfam" id="PF13470"/>
    </source>
</evidence>
<dbReference type="Pfam" id="PF13470">
    <property type="entry name" value="PIN_3"/>
    <property type="match status" value="1"/>
</dbReference>
<dbReference type="NCBIfam" id="NF046100">
    <property type="entry name" value="RSP_2648_fam_PIN"/>
    <property type="match status" value="1"/>
</dbReference>
<dbReference type="AlphaFoldDB" id="A0A1H9TMN3"/>
<accession>A0A1H9TMN3</accession>
<evidence type="ECO:0000313" key="3">
    <source>
        <dbReference type="Proteomes" id="UP000198885"/>
    </source>
</evidence>
<dbReference type="RefSeq" id="WP_092691962.1">
    <property type="nucleotide sequence ID" value="NZ_FOGU01000004.1"/>
</dbReference>
<dbReference type="SUPFAM" id="SSF88723">
    <property type="entry name" value="PIN domain-like"/>
    <property type="match status" value="1"/>
</dbReference>
<dbReference type="OrthoDB" id="211933at2"/>
<dbReference type="EMBL" id="FOGU01000004">
    <property type="protein sequence ID" value="SER98416.1"/>
    <property type="molecule type" value="Genomic_DNA"/>
</dbReference>
<sequence length="181" mass="19397">MKVLIDANVMFPTVLREIVLGVAGEGLFTPLWSARILEEWARAAVKLGPGAEEVARGEIALLRAAWPRAEIVPRAGDGARLWLPDPADVHVLAAAIAGSADLILTLNAKDFPRGELAAEGIGRRDPDGLLMELWLVDGSAVERAVMRVHGEAERLSGEAVPLRALLKRARLPRLGKALARG</sequence>
<reference evidence="2 3" key="1">
    <citation type="submission" date="2016-10" db="EMBL/GenBank/DDBJ databases">
        <authorList>
            <person name="de Groot N.N."/>
        </authorList>
    </citation>
    <scope>NUCLEOTIDE SEQUENCE [LARGE SCALE GENOMIC DNA]</scope>
    <source>
        <strain evidence="2 3">DSM 23042</strain>
    </source>
</reference>
<name>A0A1H9TMN3_9RHOB</name>
<proteinExistence type="predicted"/>
<dbReference type="STRING" id="641238.SAMN04490244_104273"/>
<organism evidence="2 3">
    <name type="scientific">Tranquillimonas rosea</name>
    <dbReference type="NCBI Taxonomy" id="641238"/>
    <lineage>
        <taxon>Bacteria</taxon>
        <taxon>Pseudomonadati</taxon>
        <taxon>Pseudomonadota</taxon>
        <taxon>Alphaproteobacteria</taxon>
        <taxon>Rhodobacterales</taxon>
        <taxon>Roseobacteraceae</taxon>
        <taxon>Tranquillimonas</taxon>
    </lineage>
</organism>
<dbReference type="InterPro" id="IPR029060">
    <property type="entry name" value="PIN-like_dom_sf"/>
</dbReference>
<feature type="domain" description="PIN" evidence="1">
    <location>
        <begin position="2"/>
        <end position="108"/>
    </location>
</feature>
<gene>
    <name evidence="2" type="ORF">SAMN04490244_104273</name>
</gene>
<dbReference type="InterPro" id="IPR002716">
    <property type="entry name" value="PIN_dom"/>
</dbReference>
<evidence type="ECO:0000313" key="2">
    <source>
        <dbReference type="EMBL" id="SER98416.1"/>
    </source>
</evidence>
<protein>
    <submittedName>
        <fullName evidence="2">PIN domain-containing protein</fullName>
    </submittedName>
</protein>